<dbReference type="EMBL" id="CM056743">
    <property type="protein sequence ID" value="KAJ8670201.1"/>
    <property type="molecule type" value="Genomic_DNA"/>
</dbReference>
<name>A0ACC2NH05_9HYME</name>
<comment type="caution">
    <text evidence="1">The sequence shown here is derived from an EMBL/GenBank/DDBJ whole genome shotgun (WGS) entry which is preliminary data.</text>
</comment>
<gene>
    <name evidence="1" type="ORF">QAD02_001460</name>
</gene>
<protein>
    <submittedName>
        <fullName evidence="1">Uncharacterized protein</fullName>
    </submittedName>
</protein>
<accession>A0ACC2NH05</accession>
<proteinExistence type="predicted"/>
<sequence length="305" mass="36054">MEPTLKRKCEDLELKRCLSTVKKRKESIVDKLADYNRRERCLELIERVSAISTAKEEELRDMLREEFAKDGDEGIINIARHVYDNVQNSLIVVDKMLIDEIAEYTSDSVTDMLSFVDAYSKITFKDLLTCPYEFFKEMSPDDVFVSEYCLYEILGPSSNPVAREFRRWLASEFLPRVRYNHSINEYIRQRTDFEESLGYGLDYSSGVVFLTTTPEYKEKNIYVIGFTKDLHRRIRSLNRMCVLDRNKFEILQCWETYDGRESEREIYAALVDKRLEGTDGFFTFDNEEEAKNMLSKVMFKFEGKY</sequence>
<evidence type="ECO:0000313" key="2">
    <source>
        <dbReference type="Proteomes" id="UP001239111"/>
    </source>
</evidence>
<organism evidence="1 2">
    <name type="scientific">Eretmocerus hayati</name>
    <dbReference type="NCBI Taxonomy" id="131215"/>
    <lineage>
        <taxon>Eukaryota</taxon>
        <taxon>Metazoa</taxon>
        <taxon>Ecdysozoa</taxon>
        <taxon>Arthropoda</taxon>
        <taxon>Hexapoda</taxon>
        <taxon>Insecta</taxon>
        <taxon>Pterygota</taxon>
        <taxon>Neoptera</taxon>
        <taxon>Endopterygota</taxon>
        <taxon>Hymenoptera</taxon>
        <taxon>Apocrita</taxon>
        <taxon>Proctotrupomorpha</taxon>
        <taxon>Chalcidoidea</taxon>
        <taxon>Aphelinidae</taxon>
        <taxon>Aphelininae</taxon>
        <taxon>Eretmocerus</taxon>
    </lineage>
</organism>
<keyword evidence="2" id="KW-1185">Reference proteome</keyword>
<dbReference type="Proteomes" id="UP001239111">
    <property type="component" value="Chromosome 3"/>
</dbReference>
<reference evidence="1" key="1">
    <citation type="submission" date="2023-04" db="EMBL/GenBank/DDBJ databases">
        <title>A chromosome-level genome assembly of the parasitoid wasp Eretmocerus hayati.</title>
        <authorList>
            <person name="Zhong Y."/>
            <person name="Liu S."/>
            <person name="Liu Y."/>
        </authorList>
    </citation>
    <scope>NUCLEOTIDE SEQUENCE</scope>
    <source>
        <strain evidence="1">ZJU_SS_LIU_2023</strain>
    </source>
</reference>
<evidence type="ECO:0000313" key="1">
    <source>
        <dbReference type="EMBL" id="KAJ8670201.1"/>
    </source>
</evidence>